<gene>
    <name evidence="1" type="ORF">K05K4_40000</name>
</gene>
<reference evidence="1" key="1">
    <citation type="submission" date="2016-10" db="EMBL/GenBank/DDBJ databases">
        <title>The High Quality Genome of Vibrio alginolyticus K01M1.</title>
        <authorList>
            <person name="Wendling C."/>
            <person name="Chibani C.M."/>
            <person name="Hertel R."/>
            <person name="Sproer C."/>
            <person name="Bunk B."/>
            <person name="Overmann J."/>
            <person name="Roth O."/>
            <person name="Liesegang H."/>
        </authorList>
    </citation>
    <scope>NUCLEOTIDE SEQUENCE</scope>
    <source>
        <strain evidence="1">K05K4</strain>
    </source>
</reference>
<accession>A0A1W6UCI7</accession>
<protein>
    <submittedName>
        <fullName evidence="1">Uncharacterized protein</fullName>
    </submittedName>
</protein>
<sequence length="171" mass="19833">MKIKRKPLLILSVCALAGAAFGGHYYLDNRDLSFMTNQEWSWLDKDKRIQSRFDEDEQRPILRKVYRQEKYVVYVGKDDDYSPKAMVVFDTQCKPNSVIETDSLYSSGKPKTLHCTPEGDRLYYAVSWEGKDTDIYWHDNLGGFVVDEDLAEWDLSVVDKYITLLKAKTLG</sequence>
<name>A0A1W6UCI7_VIBAL</name>
<dbReference type="EMBL" id="CP017903">
    <property type="protein sequence ID" value="ARP20724.1"/>
    <property type="molecule type" value="Genomic_DNA"/>
</dbReference>
<proteinExistence type="predicted"/>
<organism evidence="1">
    <name type="scientific">Vibrio alginolyticus</name>
    <dbReference type="NCBI Taxonomy" id="663"/>
    <lineage>
        <taxon>Bacteria</taxon>
        <taxon>Pseudomonadati</taxon>
        <taxon>Pseudomonadota</taxon>
        <taxon>Gammaproteobacteria</taxon>
        <taxon>Vibrionales</taxon>
        <taxon>Vibrionaceae</taxon>
        <taxon>Vibrio</taxon>
    </lineage>
</organism>
<evidence type="ECO:0000313" key="1">
    <source>
        <dbReference type="EMBL" id="ARP20724.1"/>
    </source>
</evidence>
<dbReference type="AlphaFoldDB" id="A0A1W6UCI7"/>
<dbReference type="RefSeq" id="WP_062866746.1">
    <property type="nucleotide sequence ID" value="NZ_CP017890.1"/>
</dbReference>